<protein>
    <recommendedName>
        <fullName evidence="9">HAMP domain-containing protein</fullName>
    </recommendedName>
</protein>
<evidence type="ECO:0000256" key="1">
    <source>
        <dbReference type="ARBA" id="ARBA00004651"/>
    </source>
</evidence>
<keyword evidence="11" id="KW-1185">Reference proteome</keyword>
<evidence type="ECO:0000256" key="8">
    <source>
        <dbReference type="SAM" id="Phobius"/>
    </source>
</evidence>
<dbReference type="InterPro" id="IPR004010">
    <property type="entry name" value="Double_Cache_2"/>
</dbReference>
<proteinExistence type="predicted"/>
<feature type="transmembrane region" description="Helical" evidence="8">
    <location>
        <begin position="123"/>
        <end position="141"/>
    </location>
</feature>
<dbReference type="Pfam" id="PF08269">
    <property type="entry name" value="dCache_2"/>
    <property type="match status" value="1"/>
</dbReference>
<dbReference type="SUPFAM" id="SSF158472">
    <property type="entry name" value="HAMP domain-like"/>
    <property type="match status" value="1"/>
</dbReference>
<keyword evidence="4 8" id="KW-1133">Transmembrane helix</keyword>
<dbReference type="EMBL" id="AUNC01000055">
    <property type="protein sequence ID" value="KEO52201.1"/>
    <property type="molecule type" value="Genomic_DNA"/>
</dbReference>
<dbReference type="InterPro" id="IPR003660">
    <property type="entry name" value="HAMP_dom"/>
</dbReference>
<keyword evidence="5 8" id="KW-0472">Membrane</keyword>
<dbReference type="Proteomes" id="UP000027463">
    <property type="component" value="Unassembled WGS sequence"/>
</dbReference>
<dbReference type="SMART" id="SM00304">
    <property type="entry name" value="HAMP"/>
    <property type="match status" value="1"/>
</dbReference>
<dbReference type="Gene3D" id="6.10.340.10">
    <property type="match status" value="1"/>
</dbReference>
<dbReference type="Pfam" id="PF00672">
    <property type="entry name" value="HAMP"/>
    <property type="match status" value="1"/>
</dbReference>
<evidence type="ECO:0000256" key="2">
    <source>
        <dbReference type="ARBA" id="ARBA00022475"/>
    </source>
</evidence>
<feature type="transmembrane region" description="Helical" evidence="8">
    <location>
        <begin position="147"/>
        <end position="173"/>
    </location>
</feature>
<feature type="non-terminal residue" evidence="10">
    <location>
        <position position="342"/>
    </location>
</feature>
<feature type="region of interest" description="Disordered" evidence="7">
    <location>
        <begin position="312"/>
        <end position="342"/>
    </location>
</feature>
<keyword evidence="3 8" id="KW-0812">Transmembrane</keyword>
<keyword evidence="6" id="KW-0175">Coiled coil</keyword>
<dbReference type="PROSITE" id="PS50885">
    <property type="entry name" value="HAMP"/>
    <property type="match status" value="1"/>
</dbReference>
<dbReference type="Gene3D" id="3.30.450.20">
    <property type="entry name" value="PAS domain"/>
    <property type="match status" value="1"/>
</dbReference>
<evidence type="ECO:0000256" key="3">
    <source>
        <dbReference type="ARBA" id="ARBA00022692"/>
    </source>
</evidence>
<gene>
    <name evidence="10" type="ORF">SMB34_21780</name>
</gene>
<dbReference type="PANTHER" id="PTHR32089:SF112">
    <property type="entry name" value="LYSOZYME-LIKE PROTEIN-RELATED"/>
    <property type="match status" value="1"/>
</dbReference>
<evidence type="ECO:0000313" key="11">
    <source>
        <dbReference type="Proteomes" id="UP000027463"/>
    </source>
</evidence>
<evidence type="ECO:0000256" key="4">
    <source>
        <dbReference type="ARBA" id="ARBA00022989"/>
    </source>
</evidence>
<comment type="subcellular location">
    <subcellularLocation>
        <location evidence="1">Cell membrane</location>
        <topology evidence="1">Multi-pass membrane protein</topology>
    </subcellularLocation>
</comment>
<dbReference type="CDD" id="cd06225">
    <property type="entry name" value="HAMP"/>
    <property type="match status" value="1"/>
</dbReference>
<feature type="compositionally biased region" description="Low complexity" evidence="7">
    <location>
        <begin position="323"/>
        <end position="342"/>
    </location>
</feature>
<evidence type="ECO:0000313" key="10">
    <source>
        <dbReference type="EMBL" id="KEO52201.1"/>
    </source>
</evidence>
<evidence type="ECO:0000259" key="9">
    <source>
        <dbReference type="PROSITE" id="PS50885"/>
    </source>
</evidence>
<dbReference type="PANTHER" id="PTHR32089">
    <property type="entry name" value="METHYL-ACCEPTING CHEMOTAXIS PROTEIN MCPB"/>
    <property type="match status" value="1"/>
</dbReference>
<comment type="caution">
    <text evidence="10">The sequence shown here is derived from an EMBL/GenBank/DDBJ whole genome shotgun (WGS) entry which is preliminary data.</text>
</comment>
<evidence type="ECO:0000256" key="5">
    <source>
        <dbReference type="ARBA" id="ARBA00023136"/>
    </source>
</evidence>
<evidence type="ECO:0000256" key="7">
    <source>
        <dbReference type="SAM" id="MobiDB-lite"/>
    </source>
</evidence>
<dbReference type="InterPro" id="IPR033480">
    <property type="entry name" value="sCache_2"/>
</dbReference>
<reference evidence="10 11" key="1">
    <citation type="submission" date="2013-07" db="EMBL/GenBank/DDBJ databases">
        <title>Thalassospira permensis NBRC 106175 Genome Sequencing.</title>
        <authorList>
            <person name="Lai Q."/>
            <person name="Shao Z."/>
        </authorList>
    </citation>
    <scope>NUCLEOTIDE SEQUENCE [LARGE SCALE GENOMIC DNA]</scope>
    <source>
        <strain evidence="10 11">NBRC 106175</strain>
    </source>
</reference>
<evidence type="ECO:0000256" key="6">
    <source>
        <dbReference type="SAM" id="Coils"/>
    </source>
</evidence>
<keyword evidence="2" id="KW-1003">Cell membrane</keyword>
<name>A0ABR4TJ90_9PROT</name>
<organism evidence="10 11">
    <name type="scientific">Thalassospira permensis NBRC 106175</name>
    <dbReference type="NCBI Taxonomy" id="1353532"/>
    <lineage>
        <taxon>Bacteria</taxon>
        <taxon>Pseudomonadati</taxon>
        <taxon>Pseudomonadota</taxon>
        <taxon>Alphaproteobacteria</taxon>
        <taxon>Rhodospirillales</taxon>
        <taxon>Thalassospiraceae</taxon>
        <taxon>Thalassospira</taxon>
    </lineage>
</organism>
<feature type="coiled-coil region" evidence="6">
    <location>
        <begin position="219"/>
        <end position="246"/>
    </location>
</feature>
<dbReference type="SMART" id="SM01049">
    <property type="entry name" value="Cache_2"/>
    <property type="match status" value="1"/>
</dbReference>
<feature type="domain" description="HAMP" evidence="9">
    <location>
        <begin position="175"/>
        <end position="228"/>
    </location>
</feature>
<accession>A0ABR4TJ90</accession>
<sequence>MLEDRKDKIRATTELLHSMAVGYQDRVNAGELEQQEAIDEFYQSVTSGRFEGEIGYFFAYNNRGINMMHAVNPALVGKDLYNAKDSAGTYFIQSLIKAPQGDGFFSYVYPKPGEDKDKIFEKLSFVMVLPWGHIFGTGIYIDDVDHAFTNAATVAFAISLLALVVLIVSGFVIGRNITSGLKALSTRMTLIASGELTGEIEGRERKDEVGEMARTVVAFREQAIENRHLQERQKQMEQEAETSRRQAIMKMADDLEDRVNGLIHSISNSVTEMKQATQTMQSTTMANRELSTAVASATAQTSANVQTVSAATEELSASSDEIAQQVSQSASVANQANDEATR</sequence>